<proteinExistence type="predicted"/>
<dbReference type="AlphaFoldDB" id="A0A7C4GFW1"/>
<name>A0A7C4GFW1_UNCW3</name>
<protein>
    <submittedName>
        <fullName evidence="1">Uncharacterized protein</fullName>
    </submittedName>
</protein>
<dbReference type="EMBL" id="DSUT01000140">
    <property type="protein sequence ID" value="HGK28601.1"/>
    <property type="molecule type" value="Genomic_DNA"/>
</dbReference>
<gene>
    <name evidence="1" type="ORF">ENS41_06560</name>
</gene>
<evidence type="ECO:0000313" key="1">
    <source>
        <dbReference type="EMBL" id="HGK28601.1"/>
    </source>
</evidence>
<accession>A0A7C4GFW1</accession>
<reference evidence="1" key="1">
    <citation type="journal article" date="2020" name="mSystems">
        <title>Genome- and Community-Level Interaction Insights into Carbon Utilization and Element Cycling Functions of Hydrothermarchaeota in Hydrothermal Sediment.</title>
        <authorList>
            <person name="Zhou Z."/>
            <person name="Liu Y."/>
            <person name="Xu W."/>
            <person name="Pan J."/>
            <person name="Luo Z.H."/>
            <person name="Li M."/>
        </authorList>
    </citation>
    <scope>NUCLEOTIDE SEQUENCE [LARGE SCALE GENOMIC DNA]</scope>
    <source>
        <strain evidence="1">SpSt-488</strain>
    </source>
</reference>
<organism evidence="1">
    <name type="scientific">candidate division WOR-3 bacterium</name>
    <dbReference type="NCBI Taxonomy" id="2052148"/>
    <lineage>
        <taxon>Bacteria</taxon>
        <taxon>Bacteria division WOR-3</taxon>
    </lineage>
</organism>
<comment type="caution">
    <text evidence="1">The sequence shown here is derived from an EMBL/GenBank/DDBJ whole genome shotgun (WGS) entry which is preliminary data.</text>
</comment>
<sequence>MRVVMVMMATVGLTAASLYHVDQPVPVSLGHGEYYVGARLWGEGGVMARFGIGLLDRITLGMSYSANRLLGASQPQGSRPRPELQARVQVLKEMGYVPDLLLGYDSQGYDECDGNEFEVREKGVFLAAGKTVEATRTYWEVGANWWNGFNGFLAVNQLLPADFEVMLEYDPGLNDVRRDRWGPGFMNLGVAWTFSRQLRVGIALRDILGNRESGQMNRVLDLSFRERF</sequence>